<dbReference type="Gene3D" id="1.10.10.10">
    <property type="entry name" value="Winged helix-like DNA-binding domain superfamily/Winged helix DNA-binding domain"/>
    <property type="match status" value="1"/>
</dbReference>
<dbReference type="AlphaFoldDB" id="A0A1H8VUR0"/>
<reference evidence="4 5" key="1">
    <citation type="submission" date="2016-10" db="EMBL/GenBank/DDBJ databases">
        <authorList>
            <person name="de Groot N.N."/>
        </authorList>
    </citation>
    <scope>NUCLEOTIDE SEQUENCE [LARGE SCALE GENOMIC DNA]</scope>
    <source>
        <strain evidence="4 5">CGMCC 1.10238</strain>
    </source>
</reference>
<sequence>MTDSRRKRGYVGIANQIWDEVIRRDFTKRQKDVLMFLWRLSYGCNQTVAVVPRQKDFALCGVGENKAGDELKHLAACKVIFRNGNEYRFNEDFEFWQISPVKGWDDERFKELIHLNIEVSKKCKSVDEPKPAPRLRLKKGKLPRTVTFSRKKTSQKGNFPSGNNFPKREAEFSAELPEKGRNIEKNFPKREDGESSNPSGARDTAALNTSFKDSKDIYIAQFDEFWNLYPKKVGKKKAQEKFIKLAPDLDFEKVMTGTRNYISYCKRVNRYFKDGATFVNQQGWDDFAEGDGLVDQTAGQSKAPPLEKIKVTKEDQEFYDRLYGQSSGTT</sequence>
<dbReference type="GO" id="GO:0006260">
    <property type="term" value="P:DNA replication"/>
    <property type="evidence" value="ECO:0007669"/>
    <property type="project" value="InterPro"/>
</dbReference>
<dbReference type="Proteomes" id="UP000198809">
    <property type="component" value="Unassembled WGS sequence"/>
</dbReference>
<evidence type="ECO:0000313" key="5">
    <source>
        <dbReference type="Proteomes" id="UP000198809"/>
    </source>
</evidence>
<evidence type="ECO:0000313" key="6">
    <source>
        <dbReference type="Proteomes" id="UP000683429"/>
    </source>
</evidence>
<feature type="compositionally biased region" description="Basic and acidic residues" evidence="1">
    <location>
        <begin position="181"/>
        <end position="193"/>
    </location>
</feature>
<dbReference type="Pfam" id="PF04492">
    <property type="entry name" value="Phage_rep_O"/>
    <property type="match status" value="1"/>
</dbReference>
<protein>
    <submittedName>
        <fullName evidence="3 4">Replication protein</fullName>
    </submittedName>
</protein>
<accession>A0A1H8VUR0</accession>
<reference evidence="3 6" key="2">
    <citation type="submission" date="2021-06" db="EMBL/GenBank/DDBJ databases">
        <title>Whole genome sequence of Paenibacillus sophorae DSM23020 for comparative genomics.</title>
        <authorList>
            <person name="Kim M.-J."/>
            <person name="Lee G."/>
            <person name="Shin J.-H."/>
        </authorList>
    </citation>
    <scope>NUCLEOTIDE SEQUENCE [LARGE SCALE GENOMIC DNA]</scope>
    <source>
        <strain evidence="3 6">DSM 23020</strain>
    </source>
</reference>
<keyword evidence="6" id="KW-1185">Reference proteome</keyword>
<feature type="domain" description="Bacteriophage lambda Replication protein O N-terminal" evidence="2">
    <location>
        <begin position="7"/>
        <end position="96"/>
    </location>
</feature>
<dbReference type="EMBL" id="CP076607">
    <property type="protein sequence ID" value="QWU15700.1"/>
    <property type="molecule type" value="Genomic_DNA"/>
</dbReference>
<proteinExistence type="predicted"/>
<dbReference type="EMBL" id="FODH01000027">
    <property type="protein sequence ID" value="SEP18658.1"/>
    <property type="molecule type" value="Genomic_DNA"/>
</dbReference>
<name>A0A1H8VUR0_9BACL</name>
<dbReference type="InterPro" id="IPR036388">
    <property type="entry name" value="WH-like_DNA-bd_sf"/>
</dbReference>
<evidence type="ECO:0000313" key="3">
    <source>
        <dbReference type="EMBL" id="QWU15700.1"/>
    </source>
</evidence>
<feature type="compositionally biased region" description="Polar residues" evidence="1">
    <location>
        <begin position="155"/>
        <end position="164"/>
    </location>
</feature>
<dbReference type="STRING" id="1333845.SAMN04487895_12748"/>
<evidence type="ECO:0000313" key="4">
    <source>
        <dbReference type="EMBL" id="SEP18658.1"/>
    </source>
</evidence>
<feature type="region of interest" description="Disordered" evidence="1">
    <location>
        <begin position="147"/>
        <end position="167"/>
    </location>
</feature>
<dbReference type="RefSeq" id="WP_051500610.1">
    <property type="nucleotide sequence ID" value="NZ_CP076607.1"/>
</dbReference>
<gene>
    <name evidence="3" type="ORF">KP014_28455</name>
    <name evidence="4" type="ORF">SAMN04487895_12748</name>
</gene>
<dbReference type="Proteomes" id="UP000683429">
    <property type="component" value="Chromosome"/>
</dbReference>
<evidence type="ECO:0000259" key="2">
    <source>
        <dbReference type="Pfam" id="PF04492"/>
    </source>
</evidence>
<dbReference type="InterPro" id="IPR006497">
    <property type="entry name" value="Phage_lambda_VrpO_N"/>
</dbReference>
<evidence type="ECO:0000256" key="1">
    <source>
        <dbReference type="SAM" id="MobiDB-lite"/>
    </source>
</evidence>
<feature type="region of interest" description="Disordered" evidence="1">
    <location>
        <begin position="181"/>
        <end position="205"/>
    </location>
</feature>
<organism evidence="4 5">
    <name type="scientific">Paenibacillus sophorae</name>
    <dbReference type="NCBI Taxonomy" id="1333845"/>
    <lineage>
        <taxon>Bacteria</taxon>
        <taxon>Bacillati</taxon>
        <taxon>Bacillota</taxon>
        <taxon>Bacilli</taxon>
        <taxon>Bacillales</taxon>
        <taxon>Paenibacillaceae</taxon>
        <taxon>Paenibacillus</taxon>
    </lineage>
</organism>